<feature type="domain" description="Glycosyl transferase family 1" evidence="1">
    <location>
        <begin position="194"/>
        <end position="345"/>
    </location>
</feature>
<accession>A0A9D6V6L0</accession>
<name>A0A9D6V6L0_9BACT</name>
<dbReference type="InterPro" id="IPR050194">
    <property type="entry name" value="Glycosyltransferase_grp1"/>
</dbReference>
<dbReference type="PANTHER" id="PTHR45947">
    <property type="entry name" value="SULFOQUINOVOSYL TRANSFERASE SQD2"/>
    <property type="match status" value="1"/>
</dbReference>
<dbReference type="Gene3D" id="3.40.50.2000">
    <property type="entry name" value="Glycogen Phosphorylase B"/>
    <property type="match status" value="2"/>
</dbReference>
<feature type="domain" description="Glycosyltransferase subfamily 4-like N-terminal" evidence="2">
    <location>
        <begin position="31"/>
        <end position="187"/>
    </location>
</feature>
<reference evidence="3" key="1">
    <citation type="submission" date="2020-07" db="EMBL/GenBank/DDBJ databases">
        <title>Huge and variable diversity of episymbiotic CPR bacteria and DPANN archaea in groundwater ecosystems.</title>
        <authorList>
            <person name="He C.Y."/>
            <person name="Keren R."/>
            <person name="Whittaker M."/>
            <person name="Farag I.F."/>
            <person name="Doudna J."/>
            <person name="Cate J.H.D."/>
            <person name="Banfield J.F."/>
        </authorList>
    </citation>
    <scope>NUCLEOTIDE SEQUENCE</scope>
    <source>
        <strain evidence="3">NC_groundwater_1664_Pr3_B-0.1um_52_9</strain>
    </source>
</reference>
<dbReference type="EMBL" id="JACRDE010000613">
    <property type="protein sequence ID" value="MBI5252484.1"/>
    <property type="molecule type" value="Genomic_DNA"/>
</dbReference>
<dbReference type="Proteomes" id="UP000807825">
    <property type="component" value="Unassembled WGS sequence"/>
</dbReference>
<dbReference type="Pfam" id="PF00534">
    <property type="entry name" value="Glycos_transf_1"/>
    <property type="match status" value="1"/>
</dbReference>
<evidence type="ECO:0000313" key="4">
    <source>
        <dbReference type="Proteomes" id="UP000807825"/>
    </source>
</evidence>
<dbReference type="AlphaFoldDB" id="A0A9D6V6L0"/>
<proteinExistence type="predicted"/>
<dbReference type="PANTHER" id="PTHR45947:SF3">
    <property type="entry name" value="SULFOQUINOVOSYL TRANSFERASE SQD2"/>
    <property type="match status" value="1"/>
</dbReference>
<evidence type="ECO:0000313" key="3">
    <source>
        <dbReference type="EMBL" id="MBI5252484.1"/>
    </source>
</evidence>
<protein>
    <submittedName>
        <fullName evidence="3">Glycosyltransferase family 4 protein</fullName>
    </submittedName>
</protein>
<dbReference type="SUPFAM" id="SSF53756">
    <property type="entry name" value="UDP-Glycosyltransferase/glycogen phosphorylase"/>
    <property type="match status" value="1"/>
</dbReference>
<dbReference type="InterPro" id="IPR001296">
    <property type="entry name" value="Glyco_trans_1"/>
</dbReference>
<dbReference type="Pfam" id="PF13439">
    <property type="entry name" value="Glyco_transf_4"/>
    <property type="match status" value="1"/>
</dbReference>
<gene>
    <name evidence="3" type="ORF">HY912_23565</name>
</gene>
<evidence type="ECO:0000259" key="1">
    <source>
        <dbReference type="Pfam" id="PF00534"/>
    </source>
</evidence>
<sequence length="370" mass="41267">MSVNLVLFLTRGGALRTGAMLGLLEREVSVYRRLMEHDFRVSFITYGDTSDLNYQEKLGGIRVLCNEGGIPPEKYEAALLTIHARALEDCHVIKTNQSNGAEFALQAARNFKKLLVARCGYMWSFNSQREFGYDSLEAQHARSVEENVFSSADKIVVTTEAMRLDIVRRIPRASARTRIIPNYVDTELFRPRDAIREPNSLIYVGRIAPEKNLEALLEAVSELPVSLMVVGEGRLRPALQQRFSDLDGRVTWEGNIPNSQLPGLFNLSEIFILPSLYEGHPKTLIEAMSCGLPAIGGDSPGIREVISHGKNGYLCGTDSNAIRRAILELTKNPGLKSKLGENAREHALENYSLDRILELEEAVLLDVARQ</sequence>
<evidence type="ECO:0000259" key="2">
    <source>
        <dbReference type="Pfam" id="PF13439"/>
    </source>
</evidence>
<dbReference type="InterPro" id="IPR028098">
    <property type="entry name" value="Glyco_trans_4-like_N"/>
</dbReference>
<organism evidence="3 4">
    <name type="scientific">Desulfomonile tiedjei</name>
    <dbReference type="NCBI Taxonomy" id="2358"/>
    <lineage>
        <taxon>Bacteria</taxon>
        <taxon>Pseudomonadati</taxon>
        <taxon>Thermodesulfobacteriota</taxon>
        <taxon>Desulfomonilia</taxon>
        <taxon>Desulfomonilales</taxon>
        <taxon>Desulfomonilaceae</taxon>
        <taxon>Desulfomonile</taxon>
    </lineage>
</organism>
<comment type="caution">
    <text evidence="3">The sequence shown here is derived from an EMBL/GenBank/DDBJ whole genome shotgun (WGS) entry which is preliminary data.</text>
</comment>
<dbReference type="GO" id="GO:0016757">
    <property type="term" value="F:glycosyltransferase activity"/>
    <property type="evidence" value="ECO:0007669"/>
    <property type="project" value="InterPro"/>
</dbReference>
<dbReference type="CDD" id="cd03801">
    <property type="entry name" value="GT4_PimA-like"/>
    <property type="match status" value="1"/>
</dbReference>